<organism evidence="2 3">
    <name type="scientific">Rhizoctonia solani</name>
    <dbReference type="NCBI Taxonomy" id="456999"/>
    <lineage>
        <taxon>Eukaryota</taxon>
        <taxon>Fungi</taxon>
        <taxon>Dikarya</taxon>
        <taxon>Basidiomycota</taxon>
        <taxon>Agaricomycotina</taxon>
        <taxon>Agaricomycetes</taxon>
        <taxon>Cantharellales</taxon>
        <taxon>Ceratobasidiaceae</taxon>
        <taxon>Rhizoctonia</taxon>
    </lineage>
</organism>
<dbReference type="Proteomes" id="UP000044841">
    <property type="component" value="Unassembled WGS sequence"/>
</dbReference>
<dbReference type="AlphaFoldDB" id="A0A0K6FXL5"/>
<feature type="compositionally biased region" description="Basic and acidic residues" evidence="1">
    <location>
        <begin position="29"/>
        <end position="44"/>
    </location>
</feature>
<protein>
    <submittedName>
        <fullName evidence="2">Uncharacterized protein</fullName>
    </submittedName>
</protein>
<feature type="region of interest" description="Disordered" evidence="1">
    <location>
        <begin position="29"/>
        <end position="62"/>
    </location>
</feature>
<sequence length="72" mass="7793">MNQETRSSSLYVRSYAIDSDLNLKAAETLAKHLHDGTHPDDRSESQPNSGNSKSPGQIPIHGVVVEGMCSVQ</sequence>
<feature type="compositionally biased region" description="Polar residues" evidence="1">
    <location>
        <begin position="45"/>
        <end position="55"/>
    </location>
</feature>
<gene>
    <name evidence="2" type="ORF">RSOLAG22IIIB_09298</name>
</gene>
<evidence type="ECO:0000313" key="2">
    <source>
        <dbReference type="EMBL" id="CUA71011.1"/>
    </source>
</evidence>
<evidence type="ECO:0000313" key="3">
    <source>
        <dbReference type="Proteomes" id="UP000044841"/>
    </source>
</evidence>
<evidence type="ECO:0000256" key="1">
    <source>
        <dbReference type="SAM" id="MobiDB-lite"/>
    </source>
</evidence>
<proteinExistence type="predicted"/>
<reference evidence="2 3" key="1">
    <citation type="submission" date="2015-07" db="EMBL/GenBank/DDBJ databases">
        <authorList>
            <person name="Noorani M."/>
        </authorList>
    </citation>
    <scope>NUCLEOTIDE SEQUENCE [LARGE SCALE GENOMIC DNA]</scope>
    <source>
        <strain evidence="2">BBA 69670</strain>
    </source>
</reference>
<name>A0A0K6FXL5_9AGAM</name>
<dbReference type="EMBL" id="CYGV01001211">
    <property type="protein sequence ID" value="CUA71011.1"/>
    <property type="molecule type" value="Genomic_DNA"/>
</dbReference>
<accession>A0A0K6FXL5</accession>
<keyword evidence="3" id="KW-1185">Reference proteome</keyword>